<organism evidence="1 2">
    <name type="scientific">Rhododendron molle</name>
    <name type="common">Chinese azalea</name>
    <name type="synonym">Azalea mollis</name>
    <dbReference type="NCBI Taxonomy" id="49168"/>
    <lineage>
        <taxon>Eukaryota</taxon>
        <taxon>Viridiplantae</taxon>
        <taxon>Streptophyta</taxon>
        <taxon>Embryophyta</taxon>
        <taxon>Tracheophyta</taxon>
        <taxon>Spermatophyta</taxon>
        <taxon>Magnoliopsida</taxon>
        <taxon>eudicotyledons</taxon>
        <taxon>Gunneridae</taxon>
        <taxon>Pentapetalae</taxon>
        <taxon>asterids</taxon>
        <taxon>Ericales</taxon>
        <taxon>Ericaceae</taxon>
        <taxon>Ericoideae</taxon>
        <taxon>Rhodoreae</taxon>
        <taxon>Rhododendron</taxon>
    </lineage>
</organism>
<name>A0ACC0L8V8_RHOML</name>
<dbReference type="Proteomes" id="UP001062846">
    <property type="component" value="Chromosome 13"/>
</dbReference>
<gene>
    <name evidence="1" type="ORF">RHMOL_Rhmol13G0173600</name>
</gene>
<dbReference type="EMBL" id="CM046400">
    <property type="protein sequence ID" value="KAI8524754.1"/>
    <property type="molecule type" value="Genomic_DNA"/>
</dbReference>
<evidence type="ECO:0000313" key="1">
    <source>
        <dbReference type="EMBL" id="KAI8524754.1"/>
    </source>
</evidence>
<keyword evidence="2" id="KW-1185">Reference proteome</keyword>
<sequence length="488" mass="52056">MDRARDLEILTIFRWVVVCQEIRKRGKKVLWEGEEAAMAGDGDRELPRREEEAVVAVAAAMEGISGSGAIPGDDGVVGEDLAAVVEAGENAVVVESASGGTAAVGDLGDSEAVRGGDGGLATSSRDMMSSEREVSGSGGGATGSGGGAMGTPSTPTVEELLAAAEWASGERREGAGGEAMTAGRVAATPILRAMAVEPRGGDSGIGASHLVLFAKAVGHTGRPWPRRWDWRGAEGCEDHGGSDLGAVVRSAAQWCGGDGSGYRRTKDIYGHGGSGHSLQYFRELPRRVRELVEETGFGPFIQLLTAVRVERVVMTALAERWWNTTNTFHFRFGEMTVTPLDLAAITGLRVGGEPIPFDPSIDLDDAALEWFLGRVPRHSGGVAEYGQFRKYWDHEPADDTKAAQMARAYLLYLFRASLFPLRRSRVHLSYLAGLVDLRQAGRFDWGGAALCTLYCFLGAASRGVRDTIGGYWRVIEVCLNATALSCFD</sequence>
<reference evidence="1" key="1">
    <citation type="submission" date="2022-02" db="EMBL/GenBank/DDBJ databases">
        <title>Plant Genome Project.</title>
        <authorList>
            <person name="Zhang R.-G."/>
        </authorList>
    </citation>
    <scope>NUCLEOTIDE SEQUENCE</scope>
    <source>
        <strain evidence="1">AT1</strain>
    </source>
</reference>
<evidence type="ECO:0000313" key="2">
    <source>
        <dbReference type="Proteomes" id="UP001062846"/>
    </source>
</evidence>
<protein>
    <submittedName>
        <fullName evidence="1">Uncharacterized protein</fullName>
    </submittedName>
</protein>
<accession>A0ACC0L8V8</accession>
<comment type="caution">
    <text evidence="1">The sequence shown here is derived from an EMBL/GenBank/DDBJ whole genome shotgun (WGS) entry which is preliminary data.</text>
</comment>
<proteinExistence type="predicted"/>